<dbReference type="OrthoDB" id="5150167at2759"/>
<evidence type="ECO:0000256" key="3">
    <source>
        <dbReference type="ARBA" id="ARBA00022691"/>
    </source>
</evidence>
<dbReference type="InterPro" id="IPR019257">
    <property type="entry name" value="MeTrfase_dom"/>
</dbReference>
<dbReference type="Pfam" id="PF10017">
    <property type="entry name" value="Methyltransf_33"/>
    <property type="match status" value="1"/>
</dbReference>
<name>A0A9P9GDX2_FUSSL</name>
<reference evidence="5" key="1">
    <citation type="journal article" date="2021" name="Nat. Commun.">
        <title>Genetic determinants of endophytism in the Arabidopsis root mycobiome.</title>
        <authorList>
            <person name="Mesny F."/>
            <person name="Miyauchi S."/>
            <person name="Thiergart T."/>
            <person name="Pickel B."/>
            <person name="Atanasova L."/>
            <person name="Karlsson M."/>
            <person name="Huettel B."/>
            <person name="Barry K.W."/>
            <person name="Haridas S."/>
            <person name="Chen C."/>
            <person name="Bauer D."/>
            <person name="Andreopoulos W."/>
            <person name="Pangilinan J."/>
            <person name="LaButti K."/>
            <person name="Riley R."/>
            <person name="Lipzen A."/>
            <person name="Clum A."/>
            <person name="Drula E."/>
            <person name="Henrissat B."/>
            <person name="Kohler A."/>
            <person name="Grigoriev I.V."/>
            <person name="Martin F.M."/>
            <person name="Hacquard S."/>
        </authorList>
    </citation>
    <scope>NUCLEOTIDE SEQUENCE</scope>
    <source>
        <strain evidence="5">FSSC 5 MPI-SDFR-AT-0091</strain>
    </source>
</reference>
<gene>
    <name evidence="5" type="ORF">B0J15DRAFT_516697</name>
</gene>
<proteinExistence type="predicted"/>
<organism evidence="5 6">
    <name type="scientific">Fusarium solani</name>
    <name type="common">Filamentous fungus</name>
    <dbReference type="NCBI Taxonomy" id="169388"/>
    <lineage>
        <taxon>Eukaryota</taxon>
        <taxon>Fungi</taxon>
        <taxon>Dikarya</taxon>
        <taxon>Ascomycota</taxon>
        <taxon>Pezizomycotina</taxon>
        <taxon>Sordariomycetes</taxon>
        <taxon>Hypocreomycetidae</taxon>
        <taxon>Hypocreales</taxon>
        <taxon>Nectriaceae</taxon>
        <taxon>Fusarium</taxon>
        <taxon>Fusarium solani species complex</taxon>
    </lineage>
</organism>
<evidence type="ECO:0000313" key="5">
    <source>
        <dbReference type="EMBL" id="KAH7237271.1"/>
    </source>
</evidence>
<evidence type="ECO:0000313" key="6">
    <source>
        <dbReference type="Proteomes" id="UP000736672"/>
    </source>
</evidence>
<dbReference type="GO" id="GO:0032259">
    <property type="term" value="P:methylation"/>
    <property type="evidence" value="ECO:0007669"/>
    <property type="project" value="UniProtKB-KW"/>
</dbReference>
<dbReference type="GO" id="GO:0008168">
    <property type="term" value="F:methyltransferase activity"/>
    <property type="evidence" value="ECO:0007669"/>
    <property type="project" value="UniProtKB-KW"/>
</dbReference>
<keyword evidence="6" id="KW-1185">Reference proteome</keyword>
<evidence type="ECO:0000259" key="4">
    <source>
        <dbReference type="Pfam" id="PF10017"/>
    </source>
</evidence>
<dbReference type="Proteomes" id="UP000736672">
    <property type="component" value="Unassembled WGS sequence"/>
</dbReference>
<accession>A0A9P9GDX2</accession>
<keyword evidence="3" id="KW-0949">S-adenosyl-L-methionine</keyword>
<feature type="domain" description="Histidine-specific methyltransferase SAM-dependent" evidence="4">
    <location>
        <begin position="49"/>
        <end position="319"/>
    </location>
</feature>
<dbReference type="InterPro" id="IPR029063">
    <property type="entry name" value="SAM-dependent_MTases_sf"/>
</dbReference>
<keyword evidence="1" id="KW-0489">Methyltransferase</keyword>
<sequence>MSIAQSSIEHNGTVLDIGGSKLDTAFASHLPAAIAGTEWFPKELAYIKGMEKWCAIANRSYQTTDELSIIESTAKEVVAQLPSGTCIIDMGAADSFKFEPYVREFISQKKECTYVPLDLSETSLIRHIDNVKKAFPAVKCVGLWGSFQQGDRFFHQIPQGRLFLSLGSIFYNAPDEMCVDRCAEFRRHLAGSDRLIVGQDAPSVTESHSSQSSYQTKEYDAFFVRYLEGIQDHAGIVADAKSSWTYESNMDKSMHFFKVTALKDMVCNNFGDYKISAGTSYKMFPSWKRGEAEIHEITKKEGLTIKTLGKAKNSGMRQYIIGPQ</sequence>
<protein>
    <recommendedName>
        <fullName evidence="4">Histidine-specific methyltransferase SAM-dependent domain-containing protein</fullName>
    </recommendedName>
</protein>
<dbReference type="PANTHER" id="PTHR43397">
    <property type="entry name" value="ERGOTHIONEINE BIOSYNTHESIS PROTEIN 1"/>
    <property type="match status" value="1"/>
</dbReference>
<dbReference type="PANTHER" id="PTHR43397:SF1">
    <property type="entry name" value="ERGOTHIONEINE BIOSYNTHESIS PROTEIN 1"/>
    <property type="match status" value="1"/>
</dbReference>
<evidence type="ECO:0000256" key="1">
    <source>
        <dbReference type="ARBA" id="ARBA00022603"/>
    </source>
</evidence>
<dbReference type="InterPro" id="IPR051128">
    <property type="entry name" value="EgtD_Methyltrsf_superfamily"/>
</dbReference>
<dbReference type="Gene3D" id="3.40.50.150">
    <property type="entry name" value="Vaccinia Virus protein VP39"/>
    <property type="match status" value="1"/>
</dbReference>
<dbReference type="EMBL" id="JAGTJS010000023">
    <property type="protein sequence ID" value="KAH7237271.1"/>
    <property type="molecule type" value="Genomic_DNA"/>
</dbReference>
<dbReference type="AlphaFoldDB" id="A0A9P9GDX2"/>
<comment type="caution">
    <text evidence="5">The sequence shown here is derived from an EMBL/GenBank/DDBJ whole genome shotgun (WGS) entry which is preliminary data.</text>
</comment>
<evidence type="ECO:0000256" key="2">
    <source>
        <dbReference type="ARBA" id="ARBA00022679"/>
    </source>
</evidence>
<keyword evidence="2" id="KW-0808">Transferase</keyword>